<sequence>MLPRLVKDGRRFDFIVIDGNHTLDGVLVDFSYPDLLLNDGHYILFHGRFYSRPGRQAASVRQ</sequence>
<gene>
    <name evidence="1" type="ORF">E5J99_05580</name>
</gene>
<reference evidence="1 2" key="1">
    <citation type="submission" date="2019-04" db="EMBL/GenBank/DDBJ databases">
        <authorList>
            <person name="Feng G."/>
            <person name="Zhang J."/>
            <person name="Zhu H."/>
        </authorList>
    </citation>
    <scope>NUCLEOTIDE SEQUENCE [LARGE SCALE GENOMIC DNA]</scope>
    <source>
        <strain evidence="1 2">JCM 17223</strain>
    </source>
</reference>
<comment type="caution">
    <text evidence="1">The sequence shown here is derived from an EMBL/GenBank/DDBJ whole genome shotgun (WGS) entry which is preliminary data.</text>
</comment>
<protein>
    <submittedName>
        <fullName evidence="1">Uncharacterized protein</fullName>
    </submittedName>
</protein>
<dbReference type="InterPro" id="IPR029063">
    <property type="entry name" value="SAM-dependent_MTases_sf"/>
</dbReference>
<organism evidence="1 2">
    <name type="scientific">Hymenobacter elongatus</name>
    <dbReference type="NCBI Taxonomy" id="877208"/>
    <lineage>
        <taxon>Bacteria</taxon>
        <taxon>Pseudomonadati</taxon>
        <taxon>Bacteroidota</taxon>
        <taxon>Cytophagia</taxon>
        <taxon>Cytophagales</taxon>
        <taxon>Hymenobacteraceae</taxon>
        <taxon>Hymenobacter</taxon>
    </lineage>
</organism>
<keyword evidence="2" id="KW-1185">Reference proteome</keyword>
<evidence type="ECO:0000313" key="2">
    <source>
        <dbReference type="Proteomes" id="UP000297739"/>
    </source>
</evidence>
<proteinExistence type="predicted"/>
<dbReference type="RefSeq" id="WP_135496733.1">
    <property type="nucleotide sequence ID" value="NZ_SRLD01000007.1"/>
</dbReference>
<accession>A0A4Z0PRV9</accession>
<dbReference type="AlphaFoldDB" id="A0A4Z0PRV9"/>
<name>A0A4Z0PRV9_9BACT</name>
<dbReference type="EMBL" id="SRLD01000007">
    <property type="protein sequence ID" value="TGE18371.1"/>
    <property type="molecule type" value="Genomic_DNA"/>
</dbReference>
<dbReference type="OrthoDB" id="5464618at2"/>
<dbReference type="Gene3D" id="3.40.50.150">
    <property type="entry name" value="Vaccinia Virus protein VP39"/>
    <property type="match status" value="1"/>
</dbReference>
<evidence type="ECO:0000313" key="1">
    <source>
        <dbReference type="EMBL" id="TGE18371.1"/>
    </source>
</evidence>
<dbReference type="Proteomes" id="UP000297739">
    <property type="component" value="Unassembled WGS sequence"/>
</dbReference>